<keyword evidence="2" id="KW-0813">Transport</keyword>
<reference evidence="6 7" key="1">
    <citation type="submission" date="2015-09" db="EMBL/GenBank/DDBJ databases">
        <title>Draft genome sequence of Alicyclobacillus ferrooxydans DSM 22381.</title>
        <authorList>
            <person name="Hemp J."/>
        </authorList>
    </citation>
    <scope>NUCLEOTIDE SEQUENCE [LARGE SCALE GENOMIC DNA]</scope>
    <source>
        <strain evidence="6 7">TC-34</strain>
    </source>
</reference>
<dbReference type="InterPro" id="IPR050763">
    <property type="entry name" value="ABC_transporter_ATP-binding"/>
</dbReference>
<dbReference type="STRING" id="471514.AN477_04750"/>
<evidence type="ECO:0000256" key="4">
    <source>
        <dbReference type="ARBA" id="ARBA00022840"/>
    </source>
</evidence>
<accession>A0A0P9CHE7</accession>
<keyword evidence="3" id="KW-0547">Nucleotide-binding</keyword>
<evidence type="ECO:0000259" key="5">
    <source>
        <dbReference type="PROSITE" id="PS50893"/>
    </source>
</evidence>
<proteinExistence type="inferred from homology"/>
<evidence type="ECO:0000313" key="7">
    <source>
        <dbReference type="Proteomes" id="UP000050482"/>
    </source>
</evidence>
<comment type="caution">
    <text evidence="6">The sequence shown here is derived from an EMBL/GenBank/DDBJ whole genome shotgun (WGS) entry which is preliminary data.</text>
</comment>
<evidence type="ECO:0000256" key="3">
    <source>
        <dbReference type="ARBA" id="ARBA00022741"/>
    </source>
</evidence>
<dbReference type="CDD" id="cd03230">
    <property type="entry name" value="ABC_DR_subfamily_A"/>
    <property type="match status" value="1"/>
</dbReference>
<dbReference type="InterPro" id="IPR003439">
    <property type="entry name" value="ABC_transporter-like_ATP-bd"/>
</dbReference>
<dbReference type="SMART" id="SM00382">
    <property type="entry name" value="AAA"/>
    <property type="match status" value="1"/>
</dbReference>
<evidence type="ECO:0000313" key="6">
    <source>
        <dbReference type="EMBL" id="KPV44926.1"/>
    </source>
</evidence>
<organism evidence="6 7">
    <name type="scientific">Alicyclobacillus ferrooxydans</name>
    <dbReference type="NCBI Taxonomy" id="471514"/>
    <lineage>
        <taxon>Bacteria</taxon>
        <taxon>Bacillati</taxon>
        <taxon>Bacillota</taxon>
        <taxon>Bacilli</taxon>
        <taxon>Bacillales</taxon>
        <taxon>Alicyclobacillaceae</taxon>
        <taxon>Alicyclobacillus</taxon>
    </lineage>
</organism>
<keyword evidence="7" id="KW-1185">Reference proteome</keyword>
<name>A0A0P9CHE7_9BACL</name>
<dbReference type="PROSITE" id="PS50893">
    <property type="entry name" value="ABC_TRANSPORTER_2"/>
    <property type="match status" value="1"/>
</dbReference>
<evidence type="ECO:0000256" key="1">
    <source>
        <dbReference type="ARBA" id="ARBA00005417"/>
    </source>
</evidence>
<dbReference type="InterPro" id="IPR027417">
    <property type="entry name" value="P-loop_NTPase"/>
</dbReference>
<dbReference type="GO" id="GO:0005524">
    <property type="term" value="F:ATP binding"/>
    <property type="evidence" value="ECO:0007669"/>
    <property type="project" value="UniProtKB-KW"/>
</dbReference>
<dbReference type="SUPFAM" id="SSF52540">
    <property type="entry name" value="P-loop containing nucleoside triphosphate hydrolases"/>
    <property type="match status" value="1"/>
</dbReference>
<dbReference type="PANTHER" id="PTHR42711:SF5">
    <property type="entry name" value="ABC TRANSPORTER ATP-BINDING PROTEIN NATA"/>
    <property type="match status" value="1"/>
</dbReference>
<dbReference type="Pfam" id="PF00005">
    <property type="entry name" value="ABC_tran"/>
    <property type="match status" value="1"/>
</dbReference>
<comment type="similarity">
    <text evidence="1">Belongs to the ABC transporter superfamily.</text>
</comment>
<dbReference type="Gene3D" id="3.40.50.300">
    <property type="entry name" value="P-loop containing nucleotide triphosphate hydrolases"/>
    <property type="match status" value="1"/>
</dbReference>
<dbReference type="Proteomes" id="UP000050482">
    <property type="component" value="Unassembled WGS sequence"/>
</dbReference>
<dbReference type="AlphaFoldDB" id="A0A0P9CHE7"/>
<sequence length="313" mass="35064">MLLQVDGLCKTYRKRSSVVLAVDHVSFQLEGGQILGFLGPNGAGKSTTIKMIAGLISPDEGDSKVLGESTKRHRQRALRHVGAVLEGSRNLYWRLSPLENLQYWAGLRGVGKRDAVLLGRQLLERFELSDKMNHTVQQLSRGMQQKVAICAALIHQPDLLLLDEPTLGLDLDSSDRIQEIVLELVREQGIGVVLTTHQMDVAEALSDRIAIIQNGRIVLEGEKREVLDRFEGNVYVIELAERVPKELRPELERAGAVFEGPDRFRIPVDSSEDLYQVVSRLKPVPVVRIEREQADLATVFRHYTHKEAEQGSV</sequence>
<dbReference type="PATRIC" id="fig|471514.4.peg.3106"/>
<feature type="domain" description="ABC transporter" evidence="5">
    <location>
        <begin position="3"/>
        <end position="239"/>
    </location>
</feature>
<keyword evidence="4" id="KW-0067">ATP-binding</keyword>
<dbReference type="InterPro" id="IPR003593">
    <property type="entry name" value="AAA+_ATPase"/>
</dbReference>
<dbReference type="RefSeq" id="WP_211265954.1">
    <property type="nucleotide sequence ID" value="NZ_LJCO01000019.1"/>
</dbReference>
<protein>
    <recommendedName>
        <fullName evidence="5">ABC transporter domain-containing protein</fullName>
    </recommendedName>
</protein>
<dbReference type="PANTHER" id="PTHR42711">
    <property type="entry name" value="ABC TRANSPORTER ATP-BINDING PROTEIN"/>
    <property type="match status" value="1"/>
</dbReference>
<gene>
    <name evidence="6" type="ORF">AN477_04750</name>
</gene>
<dbReference type="GO" id="GO:0016887">
    <property type="term" value="F:ATP hydrolysis activity"/>
    <property type="evidence" value="ECO:0007669"/>
    <property type="project" value="InterPro"/>
</dbReference>
<evidence type="ECO:0000256" key="2">
    <source>
        <dbReference type="ARBA" id="ARBA00022448"/>
    </source>
</evidence>
<dbReference type="EMBL" id="LJCO01000019">
    <property type="protein sequence ID" value="KPV44926.1"/>
    <property type="molecule type" value="Genomic_DNA"/>
</dbReference>